<organism evidence="2">
    <name type="scientific">Pseudomonas vlassakiae</name>
    <dbReference type="NCBI Taxonomy" id="485888"/>
    <lineage>
        <taxon>Bacteria</taxon>
        <taxon>Pseudomonadati</taxon>
        <taxon>Pseudomonadota</taxon>
        <taxon>Gammaproteobacteria</taxon>
        <taxon>Pseudomonadales</taxon>
        <taxon>Pseudomonadaceae</taxon>
        <taxon>Pseudomonas</taxon>
    </lineage>
</organism>
<dbReference type="Proteomes" id="UP000628137">
    <property type="component" value="Unassembled WGS sequence"/>
</dbReference>
<evidence type="ECO:0000313" key="4">
    <source>
        <dbReference type="Proteomes" id="UP000628137"/>
    </source>
</evidence>
<evidence type="ECO:0000313" key="2">
    <source>
        <dbReference type="EMBL" id="MBC3472044.1"/>
    </source>
</evidence>
<accession>A0A923GJ96</accession>
<feature type="transmembrane region" description="Helical" evidence="1">
    <location>
        <begin position="43"/>
        <end position="66"/>
    </location>
</feature>
<reference evidence="2" key="2">
    <citation type="submission" date="2020-07" db="EMBL/GenBank/DDBJ databases">
        <authorList>
            <person name="Lood C."/>
            <person name="Girard L."/>
        </authorList>
    </citation>
    <scope>NUCLEOTIDE SEQUENCE</scope>
    <source>
        <strain evidence="2">RW4S2</strain>
    </source>
</reference>
<evidence type="ECO:0000256" key="1">
    <source>
        <dbReference type="SAM" id="Phobius"/>
    </source>
</evidence>
<evidence type="ECO:0000313" key="3">
    <source>
        <dbReference type="EMBL" id="MBV4543474.1"/>
    </source>
</evidence>
<gene>
    <name evidence="3" type="ORF">HU738_020715</name>
    <name evidence="2" type="ORF">HU738_15895</name>
</gene>
<dbReference type="AlphaFoldDB" id="A0A923GJ96"/>
<feature type="transmembrane region" description="Helical" evidence="1">
    <location>
        <begin position="12"/>
        <end position="31"/>
    </location>
</feature>
<name>A0A923GJ96_9PSED</name>
<sequence length="103" mass="11150">MFGVLTYDAYHLALYLLTALAWGGLGLGLVLRGADVQGLWKCCAMLGLVLAIKSIVLVLDISRVIPHHHVELVLLVFGIVLPVGIFLTCKAISILSKTVLKRL</sequence>
<keyword evidence="1" id="KW-1133">Transmembrane helix</keyword>
<keyword evidence="1" id="KW-0812">Transmembrane</keyword>
<reference evidence="3" key="3">
    <citation type="submission" date="2021-06" db="EMBL/GenBank/DDBJ databases">
        <title>Updating the genus Pseudomonas: Description of 43 new species and partition of the Pseudomonas putida group.</title>
        <authorList>
            <person name="Girard L."/>
            <person name="Lood C."/>
            <person name="Vandamme P."/>
            <person name="Rokni-Zadeh H."/>
            <person name="Van Noort V."/>
            <person name="Hofte M."/>
            <person name="Lavigne R."/>
            <person name="De Mot R."/>
        </authorList>
    </citation>
    <scope>NUCLEOTIDE SEQUENCE</scope>
    <source>
        <strain evidence="3">RW4S2</strain>
    </source>
</reference>
<keyword evidence="1" id="KW-0472">Membrane</keyword>
<proteinExistence type="predicted"/>
<dbReference type="EMBL" id="JABWRP010000012">
    <property type="protein sequence ID" value="MBC3472044.1"/>
    <property type="molecule type" value="Genomic_DNA"/>
</dbReference>
<keyword evidence="4" id="KW-1185">Reference proteome</keyword>
<comment type="caution">
    <text evidence="2">The sequence shown here is derived from an EMBL/GenBank/DDBJ whole genome shotgun (WGS) entry which is preliminary data.</text>
</comment>
<reference evidence="2 4" key="1">
    <citation type="journal article" date="2020" name="Microorganisms">
        <title>Reliable Identification of Environmental Pseudomonas Isolates Using the rpoD Gene.</title>
        <authorList>
            <consortium name="The Broad Institute Genome Sequencing Platform"/>
            <person name="Girard L."/>
            <person name="Lood C."/>
            <person name="Rokni-Zadeh H."/>
            <person name="van Noort V."/>
            <person name="Lavigne R."/>
            <person name="De Mot R."/>
        </authorList>
    </citation>
    <scope>NUCLEOTIDE SEQUENCE</scope>
    <source>
        <strain evidence="2 4">RW4S2</strain>
    </source>
</reference>
<dbReference type="RefSeq" id="WP_186603294.1">
    <property type="nucleotide sequence ID" value="NZ_JABWRP020000017.1"/>
</dbReference>
<protein>
    <submittedName>
        <fullName evidence="2">Uncharacterized protein</fullName>
    </submittedName>
</protein>
<feature type="transmembrane region" description="Helical" evidence="1">
    <location>
        <begin position="72"/>
        <end position="95"/>
    </location>
</feature>
<dbReference type="EMBL" id="JABWRP020000017">
    <property type="protein sequence ID" value="MBV4543474.1"/>
    <property type="molecule type" value="Genomic_DNA"/>
</dbReference>